<dbReference type="EMBL" id="BONN01000014">
    <property type="protein sequence ID" value="GIG34233.1"/>
    <property type="molecule type" value="Genomic_DNA"/>
</dbReference>
<feature type="region of interest" description="Disordered" evidence="1">
    <location>
        <begin position="1"/>
        <end position="70"/>
    </location>
</feature>
<reference evidence="2 3" key="1">
    <citation type="submission" date="2021-01" db="EMBL/GenBank/DDBJ databases">
        <title>Whole genome shotgun sequence of Cellulomonas oligotrophica NBRC 109435.</title>
        <authorList>
            <person name="Komaki H."/>
            <person name="Tamura T."/>
        </authorList>
    </citation>
    <scope>NUCLEOTIDE SEQUENCE [LARGE SCALE GENOMIC DNA]</scope>
    <source>
        <strain evidence="2 3">NBRC 109435</strain>
    </source>
</reference>
<keyword evidence="3" id="KW-1185">Reference proteome</keyword>
<evidence type="ECO:0000313" key="2">
    <source>
        <dbReference type="EMBL" id="GIG34233.1"/>
    </source>
</evidence>
<dbReference type="Proteomes" id="UP000618382">
    <property type="component" value="Unassembled WGS sequence"/>
</dbReference>
<sequence>MKQDRTYRPSQGLSRSGHEHLGQVMDTRPGPLADTPRRPARTQGTAERVTARVTSAATRREPVARRRRVD</sequence>
<protein>
    <submittedName>
        <fullName evidence="2">Uncharacterized protein</fullName>
    </submittedName>
</protein>
<organism evidence="2 3">
    <name type="scientific">Cellulomonas oligotrophica</name>
    <dbReference type="NCBI Taxonomy" id="931536"/>
    <lineage>
        <taxon>Bacteria</taxon>
        <taxon>Bacillati</taxon>
        <taxon>Actinomycetota</taxon>
        <taxon>Actinomycetes</taxon>
        <taxon>Micrococcales</taxon>
        <taxon>Cellulomonadaceae</taxon>
        <taxon>Cellulomonas</taxon>
    </lineage>
</organism>
<evidence type="ECO:0000256" key="1">
    <source>
        <dbReference type="SAM" id="MobiDB-lite"/>
    </source>
</evidence>
<feature type="compositionally biased region" description="Basic and acidic residues" evidence="1">
    <location>
        <begin position="58"/>
        <end position="70"/>
    </location>
</feature>
<gene>
    <name evidence="2" type="ORF">Col01nite_33920</name>
</gene>
<proteinExistence type="predicted"/>
<accession>A0ABQ4DFQ0</accession>
<comment type="caution">
    <text evidence="2">The sequence shown here is derived from an EMBL/GenBank/DDBJ whole genome shotgun (WGS) entry which is preliminary data.</text>
</comment>
<name>A0ABQ4DFQ0_9CELL</name>
<evidence type="ECO:0000313" key="3">
    <source>
        <dbReference type="Proteomes" id="UP000618382"/>
    </source>
</evidence>